<proteinExistence type="inferred from homology"/>
<evidence type="ECO:0000256" key="10">
    <source>
        <dbReference type="RuleBase" id="RU351113"/>
    </source>
</evidence>
<evidence type="ECO:0000313" key="11">
    <source>
        <dbReference type="EMBL" id="RZF33026.1"/>
    </source>
</evidence>
<evidence type="ECO:0000256" key="2">
    <source>
        <dbReference type="ARBA" id="ARBA00022475"/>
    </source>
</evidence>
<comment type="subcellular location">
    <subcellularLocation>
        <location evidence="1 10">Cell membrane</location>
        <topology evidence="1 10">Multi-pass membrane protein</topology>
    </subcellularLocation>
</comment>
<evidence type="ECO:0000256" key="7">
    <source>
        <dbReference type="ARBA" id="ARBA00023136"/>
    </source>
</evidence>
<dbReference type="GO" id="GO:0004984">
    <property type="term" value="F:olfactory receptor activity"/>
    <property type="evidence" value="ECO:0007669"/>
    <property type="project" value="InterPro"/>
</dbReference>
<evidence type="ECO:0000313" key="12">
    <source>
        <dbReference type="Proteomes" id="UP000291343"/>
    </source>
</evidence>
<dbReference type="OrthoDB" id="7542426at2759"/>
<feature type="transmembrane region" description="Helical" evidence="10">
    <location>
        <begin position="151"/>
        <end position="177"/>
    </location>
</feature>
<keyword evidence="9 10" id="KW-0807">Transducer</keyword>
<feature type="transmembrane region" description="Helical" evidence="10">
    <location>
        <begin position="208"/>
        <end position="228"/>
    </location>
</feature>
<comment type="caution">
    <text evidence="11">The sequence shown here is derived from an EMBL/GenBank/DDBJ whole genome shotgun (WGS) entry which is preliminary data.</text>
</comment>
<dbReference type="AlphaFoldDB" id="A0A482WIG6"/>
<evidence type="ECO:0000256" key="5">
    <source>
        <dbReference type="ARBA" id="ARBA00022725"/>
    </source>
</evidence>
<feature type="transmembrane region" description="Helical" evidence="10">
    <location>
        <begin position="296"/>
        <end position="316"/>
    </location>
</feature>
<dbReference type="GO" id="GO:0007165">
    <property type="term" value="P:signal transduction"/>
    <property type="evidence" value="ECO:0007669"/>
    <property type="project" value="UniProtKB-KW"/>
</dbReference>
<evidence type="ECO:0000256" key="4">
    <source>
        <dbReference type="ARBA" id="ARBA00022692"/>
    </source>
</evidence>
<dbReference type="InParanoid" id="A0A482WIG6"/>
<organism evidence="11 12">
    <name type="scientific">Laodelphax striatellus</name>
    <name type="common">Small brown planthopper</name>
    <name type="synonym">Delphax striatella</name>
    <dbReference type="NCBI Taxonomy" id="195883"/>
    <lineage>
        <taxon>Eukaryota</taxon>
        <taxon>Metazoa</taxon>
        <taxon>Ecdysozoa</taxon>
        <taxon>Arthropoda</taxon>
        <taxon>Hexapoda</taxon>
        <taxon>Insecta</taxon>
        <taxon>Pterygota</taxon>
        <taxon>Neoptera</taxon>
        <taxon>Paraneoptera</taxon>
        <taxon>Hemiptera</taxon>
        <taxon>Auchenorrhyncha</taxon>
        <taxon>Fulgoroidea</taxon>
        <taxon>Delphacidae</taxon>
        <taxon>Criomorphinae</taxon>
        <taxon>Laodelphax</taxon>
    </lineage>
</organism>
<reference evidence="11 12" key="1">
    <citation type="journal article" date="2017" name="Gigascience">
        <title>Genome sequence of the small brown planthopper, Laodelphax striatellus.</title>
        <authorList>
            <person name="Zhu J."/>
            <person name="Jiang F."/>
            <person name="Wang X."/>
            <person name="Yang P."/>
            <person name="Bao Y."/>
            <person name="Zhao W."/>
            <person name="Wang W."/>
            <person name="Lu H."/>
            <person name="Wang Q."/>
            <person name="Cui N."/>
            <person name="Li J."/>
            <person name="Chen X."/>
            <person name="Luo L."/>
            <person name="Yu J."/>
            <person name="Kang L."/>
            <person name="Cui F."/>
        </authorList>
    </citation>
    <scope>NUCLEOTIDE SEQUENCE [LARGE SCALE GENOMIC DNA]</scope>
    <source>
        <strain evidence="11">Lst14</strain>
    </source>
</reference>
<keyword evidence="2" id="KW-1003">Cell membrane</keyword>
<dbReference type="PANTHER" id="PTHR21137:SF35">
    <property type="entry name" value="ODORANT RECEPTOR 19A-RELATED"/>
    <property type="match status" value="1"/>
</dbReference>
<keyword evidence="7 10" id="KW-0472">Membrane</keyword>
<dbReference type="STRING" id="195883.A0A482WIG6"/>
<dbReference type="InterPro" id="IPR004117">
    <property type="entry name" value="7tm6_olfct_rcpt"/>
</dbReference>
<accession>A0A482WIG6</accession>
<protein>
    <recommendedName>
        <fullName evidence="10">Odorant receptor</fullName>
    </recommendedName>
</protein>
<dbReference type="Proteomes" id="UP000291343">
    <property type="component" value="Unassembled WGS sequence"/>
</dbReference>
<keyword evidence="8 10" id="KW-0675">Receptor</keyword>
<keyword evidence="3 10" id="KW-0716">Sensory transduction</keyword>
<evidence type="ECO:0000256" key="8">
    <source>
        <dbReference type="ARBA" id="ARBA00023170"/>
    </source>
</evidence>
<sequence length="421" mass="48382">MDRFGIVQTPTRRNMEDEPTPKPIIEINTSAKSVTRLTRFVISFVDGKNVLSWSIATLFRIYLLAYHVDLVAGVVKLHDFTSRFLAIKELNLIWFTLAVMKSAPEVTSLCDTIDRLANSSTNHPLISPVAHAKKQELIKERDNKLTESGKFYAKLIPGGFILSALLPFCQVVFWFVYLTLTKTDYNLSDLPFVMFSYYPDTHKTLKTYLVVQFSTCCLLYLTVIHYLWPIFTSVSQTTICIVYEIKLMCLRLEHLNDLTGRAEGENGEVLLKFHASALVKSHVILASDIKALNKGINGLAVGYMNVMALQICMYLFCILEFENIVIRLKYAFCILFVILVMSVCTSFGQKIINAGDLLSQELYNCPWLEMPNWFKRSLLLMMTRSFRKMELKPYGLYVLDMRYLTNIVNATYSYFNFFLKV</sequence>
<evidence type="ECO:0000256" key="9">
    <source>
        <dbReference type="ARBA" id="ARBA00023224"/>
    </source>
</evidence>
<evidence type="ECO:0000256" key="1">
    <source>
        <dbReference type="ARBA" id="ARBA00004651"/>
    </source>
</evidence>
<keyword evidence="12" id="KW-1185">Reference proteome</keyword>
<keyword evidence="5 10" id="KW-0552">Olfaction</keyword>
<comment type="similarity">
    <text evidence="10">Belongs to the insect chemoreceptor superfamily. Heteromeric odorant receptor channel (TC 1.A.69) family.</text>
</comment>
<dbReference type="FunCoup" id="A0A482WIG6">
    <property type="interactions" value="85"/>
</dbReference>
<keyword evidence="4 10" id="KW-0812">Transmembrane</keyword>
<name>A0A482WIG6_LAOST</name>
<dbReference type="GO" id="GO:0005886">
    <property type="term" value="C:plasma membrane"/>
    <property type="evidence" value="ECO:0007669"/>
    <property type="project" value="UniProtKB-SubCell"/>
</dbReference>
<comment type="caution">
    <text evidence="10">Lacks conserved residue(s) required for the propagation of feature annotation.</text>
</comment>
<gene>
    <name evidence="11" type="ORF">LSTR_LSTR007587</name>
</gene>
<evidence type="ECO:0000256" key="6">
    <source>
        <dbReference type="ARBA" id="ARBA00022989"/>
    </source>
</evidence>
<dbReference type="GO" id="GO:0005549">
    <property type="term" value="F:odorant binding"/>
    <property type="evidence" value="ECO:0007669"/>
    <property type="project" value="InterPro"/>
</dbReference>
<keyword evidence="6 10" id="KW-1133">Transmembrane helix</keyword>
<feature type="transmembrane region" description="Helical" evidence="10">
    <location>
        <begin position="328"/>
        <end position="348"/>
    </location>
</feature>
<evidence type="ECO:0000256" key="3">
    <source>
        <dbReference type="ARBA" id="ARBA00022606"/>
    </source>
</evidence>
<dbReference type="PANTHER" id="PTHR21137">
    <property type="entry name" value="ODORANT RECEPTOR"/>
    <property type="match status" value="1"/>
</dbReference>
<dbReference type="EMBL" id="QKKF02035262">
    <property type="protein sequence ID" value="RZF33026.1"/>
    <property type="molecule type" value="Genomic_DNA"/>
</dbReference>
<dbReference type="Pfam" id="PF02949">
    <property type="entry name" value="7tm_6"/>
    <property type="match status" value="1"/>
</dbReference>